<evidence type="ECO:0000259" key="2">
    <source>
        <dbReference type="PROSITE" id="PS50222"/>
    </source>
</evidence>
<organism evidence="3 4">
    <name type="scientific">Albidovulum marisflavi</name>
    <dbReference type="NCBI Taxonomy" id="2984159"/>
    <lineage>
        <taxon>Bacteria</taxon>
        <taxon>Pseudomonadati</taxon>
        <taxon>Pseudomonadota</taxon>
        <taxon>Alphaproteobacteria</taxon>
        <taxon>Rhodobacterales</taxon>
        <taxon>Paracoccaceae</taxon>
        <taxon>Albidovulum</taxon>
    </lineage>
</organism>
<dbReference type="InterPro" id="IPR011992">
    <property type="entry name" value="EF-hand-dom_pair"/>
</dbReference>
<dbReference type="SMART" id="SM00054">
    <property type="entry name" value="EFh"/>
    <property type="match status" value="4"/>
</dbReference>
<gene>
    <name evidence="3" type="ORF">OEW28_09485</name>
</gene>
<dbReference type="Pfam" id="PF13499">
    <property type="entry name" value="EF-hand_7"/>
    <property type="match status" value="1"/>
</dbReference>
<dbReference type="EMBL" id="JAOWKY010000002">
    <property type="protein sequence ID" value="MCV2868859.1"/>
    <property type="molecule type" value="Genomic_DNA"/>
</dbReference>
<accession>A0ABT2ZCK3</accession>
<feature type="domain" description="EF-hand" evidence="2">
    <location>
        <begin position="72"/>
        <end position="98"/>
    </location>
</feature>
<dbReference type="CDD" id="cd00051">
    <property type="entry name" value="EFh"/>
    <property type="match status" value="2"/>
</dbReference>
<proteinExistence type="predicted"/>
<dbReference type="PANTHER" id="PTHR10827">
    <property type="entry name" value="RETICULOCALBIN"/>
    <property type="match status" value="1"/>
</dbReference>
<dbReference type="Proteomes" id="UP001652542">
    <property type="component" value="Unassembled WGS sequence"/>
</dbReference>
<dbReference type="PROSITE" id="PS00018">
    <property type="entry name" value="EF_HAND_1"/>
    <property type="match status" value="3"/>
</dbReference>
<dbReference type="PANTHER" id="PTHR10827:SF85">
    <property type="entry name" value="CALCIUM-BINDING PROTEIN"/>
    <property type="match status" value="1"/>
</dbReference>
<name>A0ABT2ZCK3_9RHOB</name>
<dbReference type="Pfam" id="PF13202">
    <property type="entry name" value="EF-hand_5"/>
    <property type="match status" value="2"/>
</dbReference>
<protein>
    <submittedName>
        <fullName evidence="3">EF-hand domain-containing protein</fullName>
    </submittedName>
</protein>
<keyword evidence="1" id="KW-0732">Signal</keyword>
<dbReference type="Gene3D" id="1.10.238.10">
    <property type="entry name" value="EF-hand"/>
    <property type="match status" value="2"/>
</dbReference>
<feature type="chain" id="PRO_5046310976" evidence="1">
    <location>
        <begin position="28"/>
        <end position="272"/>
    </location>
</feature>
<dbReference type="RefSeq" id="WP_263734523.1">
    <property type="nucleotide sequence ID" value="NZ_JAOWKY010000002.1"/>
</dbReference>
<evidence type="ECO:0000313" key="4">
    <source>
        <dbReference type="Proteomes" id="UP001652542"/>
    </source>
</evidence>
<feature type="signal peptide" evidence="1">
    <location>
        <begin position="1"/>
        <end position="27"/>
    </location>
</feature>
<dbReference type="SUPFAM" id="SSF47473">
    <property type="entry name" value="EF-hand"/>
    <property type="match status" value="1"/>
</dbReference>
<comment type="caution">
    <text evidence="3">The sequence shown here is derived from an EMBL/GenBank/DDBJ whole genome shotgun (WGS) entry which is preliminary data.</text>
</comment>
<evidence type="ECO:0000256" key="1">
    <source>
        <dbReference type="SAM" id="SignalP"/>
    </source>
</evidence>
<dbReference type="InterPro" id="IPR002048">
    <property type="entry name" value="EF_hand_dom"/>
</dbReference>
<keyword evidence="4" id="KW-1185">Reference proteome</keyword>
<feature type="domain" description="EF-hand" evidence="2">
    <location>
        <begin position="101"/>
        <end position="136"/>
    </location>
</feature>
<dbReference type="PROSITE" id="PS50222">
    <property type="entry name" value="EF_HAND_2"/>
    <property type="match status" value="2"/>
</dbReference>
<evidence type="ECO:0000313" key="3">
    <source>
        <dbReference type="EMBL" id="MCV2868859.1"/>
    </source>
</evidence>
<reference evidence="3 4" key="1">
    <citation type="submission" date="2022-10" db="EMBL/GenBank/DDBJ databases">
        <title>Defluviimonas sp. nov., isolated from ocean surface water.</title>
        <authorList>
            <person name="He W."/>
            <person name="Wang L."/>
            <person name="Zhang D.-F."/>
        </authorList>
    </citation>
    <scope>NUCLEOTIDE SEQUENCE [LARGE SCALE GENOMIC DNA]</scope>
    <source>
        <strain evidence="3 4">WL0002</strain>
    </source>
</reference>
<sequence>MKTLSTVAAATCGVAIAGFTVTGFAHAQASDGGMISTLVPGTACNATFAISDSDNDGTITRSEFETWNDVGFKSLDADGDGQLSREEFVDCMRIDTGEDEITTEQSAQYMEAADVDASGSVSAEEYMSAANAAHRQAAEGVGDGIMILRRFILVPSGVSDEDMGMMTESQVAASAAGKFRTLDADSNREITKDEIDKAGWDNMNAWLNLDFDEMDSDGDGAISRSEYDHYANRRWDSSMTAAESAEGTAQDGSGSDRVPTIYYYYFTPAPRP</sequence>
<dbReference type="InterPro" id="IPR018247">
    <property type="entry name" value="EF_Hand_1_Ca_BS"/>
</dbReference>